<evidence type="ECO:0000259" key="9">
    <source>
        <dbReference type="Pfam" id="PF12849"/>
    </source>
</evidence>
<dbReference type="EMBL" id="QZAA01000109">
    <property type="protein sequence ID" value="RQD76794.1"/>
    <property type="molecule type" value="Genomic_DNA"/>
</dbReference>
<evidence type="ECO:0000313" key="10">
    <source>
        <dbReference type="EMBL" id="RQD76794.1"/>
    </source>
</evidence>
<dbReference type="InterPro" id="IPR024370">
    <property type="entry name" value="PBP_domain"/>
</dbReference>
<evidence type="ECO:0000256" key="7">
    <source>
        <dbReference type="ARBA" id="ARBA00023139"/>
    </source>
</evidence>
<proteinExistence type="inferred from homology"/>
<evidence type="ECO:0000256" key="5">
    <source>
        <dbReference type="ARBA" id="ARBA00022592"/>
    </source>
</evidence>
<dbReference type="Pfam" id="PF12849">
    <property type="entry name" value="PBP_like_2"/>
    <property type="match status" value="1"/>
</dbReference>
<keyword evidence="6" id="KW-0732">Signal</keyword>
<sequence length="280" mass="30256">MFGGCGGNDTGETSFDGVLSFTGSSTLAPTISQIADTFKNEYGTWDQVDDSLPETDIQINVSTGGSGVGAKGVIEGTVHFGMLARDARDEEIEGIDDFREYKLGMDALMVAVHKDNTLAQKRDDLNTEEIRSIFSDEIKFWNEFDPDLSDGEVILLVRDVGGGAHGVFQDAIMGDVEVSADAIEVPSMPGLVERLIDNPLAIGYASYGVADQHREEITAFKVDGIEPSAENILDGTYSIARPLILVRSGDLSPAEEAFLDYIKSERGTEILREMGFLPSS</sequence>
<dbReference type="AlphaFoldDB" id="A0A424YG10"/>
<keyword evidence="8" id="KW-0449">Lipoprotein</keyword>
<dbReference type="PANTHER" id="PTHR30570">
    <property type="entry name" value="PERIPLASMIC PHOSPHATE BINDING COMPONENT OF PHOSPHATE ABC TRANSPORTER"/>
    <property type="match status" value="1"/>
</dbReference>
<keyword evidence="7" id="KW-0564">Palmitate</keyword>
<name>A0A424YG10_9FIRM</name>
<keyword evidence="5" id="KW-0592">Phosphate transport</keyword>
<dbReference type="Proteomes" id="UP000285138">
    <property type="component" value="Unassembled WGS sequence"/>
</dbReference>
<dbReference type="SUPFAM" id="SSF53850">
    <property type="entry name" value="Periplasmic binding protein-like II"/>
    <property type="match status" value="1"/>
</dbReference>
<dbReference type="GO" id="GO:0005886">
    <property type="term" value="C:plasma membrane"/>
    <property type="evidence" value="ECO:0007669"/>
    <property type="project" value="UniProtKB-SubCell"/>
</dbReference>
<feature type="domain" description="PBP" evidence="9">
    <location>
        <begin position="18"/>
        <end position="265"/>
    </location>
</feature>
<evidence type="ECO:0000256" key="4">
    <source>
        <dbReference type="ARBA" id="ARBA00011529"/>
    </source>
</evidence>
<dbReference type="CDD" id="cd13653">
    <property type="entry name" value="PBP2_phosphate_like_1"/>
    <property type="match status" value="1"/>
</dbReference>
<evidence type="ECO:0000256" key="3">
    <source>
        <dbReference type="ARBA" id="ARBA00008725"/>
    </source>
</evidence>
<gene>
    <name evidence="10" type="ORF">D5R97_03680</name>
</gene>
<evidence type="ECO:0000313" key="11">
    <source>
        <dbReference type="Proteomes" id="UP000285138"/>
    </source>
</evidence>
<evidence type="ECO:0000256" key="6">
    <source>
        <dbReference type="ARBA" id="ARBA00022729"/>
    </source>
</evidence>
<comment type="caution">
    <text evidence="10">The sequence shown here is derived from an EMBL/GenBank/DDBJ whole genome shotgun (WGS) entry which is preliminary data.</text>
</comment>
<accession>A0A424YG10</accession>
<comment type="subcellular location">
    <subcellularLocation>
        <location evidence="2">Cell membrane</location>
        <topology evidence="2">Lipid-anchor</topology>
    </subcellularLocation>
</comment>
<reference evidence="10 11" key="1">
    <citation type="submission" date="2018-08" db="EMBL/GenBank/DDBJ databases">
        <title>The metabolism and importance of syntrophic acetate oxidation coupled to methane or sulfide production in haloalkaline environments.</title>
        <authorList>
            <person name="Timmers P.H.A."/>
            <person name="Vavourakis C.D."/>
            <person name="Sorokin D.Y."/>
            <person name="Sinninghe Damste J.S."/>
            <person name="Muyzer G."/>
            <person name="Stams A.J.M."/>
            <person name="Plugge C.M."/>
        </authorList>
    </citation>
    <scope>NUCLEOTIDE SEQUENCE [LARGE SCALE GENOMIC DNA]</scope>
    <source>
        <strain evidence="10">MSAO_Bac1</strain>
    </source>
</reference>
<organism evidence="10 11">
    <name type="scientific">Candidatus Syntrophonatronum acetioxidans</name>
    <dbReference type="NCBI Taxonomy" id="1795816"/>
    <lineage>
        <taxon>Bacteria</taxon>
        <taxon>Bacillati</taxon>
        <taxon>Bacillota</taxon>
        <taxon>Clostridia</taxon>
        <taxon>Eubacteriales</taxon>
        <taxon>Syntrophomonadaceae</taxon>
        <taxon>Candidatus Syntrophonatronum</taxon>
    </lineage>
</organism>
<evidence type="ECO:0000256" key="2">
    <source>
        <dbReference type="ARBA" id="ARBA00004193"/>
    </source>
</evidence>
<dbReference type="PANTHER" id="PTHR30570:SF1">
    <property type="entry name" value="PHOSPHATE-BINDING PROTEIN PSTS"/>
    <property type="match status" value="1"/>
</dbReference>
<protein>
    <submittedName>
        <fullName evidence="10">Phosphate ABC transporter substrate-binding protein</fullName>
    </submittedName>
</protein>
<dbReference type="GO" id="GO:0006817">
    <property type="term" value="P:phosphate ion transport"/>
    <property type="evidence" value="ECO:0007669"/>
    <property type="project" value="UniProtKB-KW"/>
</dbReference>
<dbReference type="InterPro" id="IPR050811">
    <property type="entry name" value="Phosphate_ABC_transporter"/>
</dbReference>
<evidence type="ECO:0000256" key="1">
    <source>
        <dbReference type="ARBA" id="ARBA00002841"/>
    </source>
</evidence>
<dbReference type="Gene3D" id="3.40.190.10">
    <property type="entry name" value="Periplasmic binding protein-like II"/>
    <property type="match status" value="2"/>
</dbReference>
<evidence type="ECO:0000256" key="8">
    <source>
        <dbReference type="ARBA" id="ARBA00023288"/>
    </source>
</evidence>
<comment type="similarity">
    <text evidence="3">Belongs to the PstS family.</text>
</comment>
<keyword evidence="5" id="KW-0813">Transport</keyword>
<comment type="function">
    <text evidence="1">Part of the ABC transporter complex PstSACB involved in phosphate import.</text>
</comment>
<comment type="subunit">
    <text evidence="4">The complex is composed of two ATP-binding proteins (PstB), two transmembrane proteins (PstC and PstA) and a solute-binding protein (PstS).</text>
</comment>